<evidence type="ECO:0000259" key="1">
    <source>
        <dbReference type="Pfam" id="PF07866"/>
    </source>
</evidence>
<organism evidence="2 3">
    <name type="scientific">Paenibacillus cremeus</name>
    <dbReference type="NCBI Taxonomy" id="2163881"/>
    <lineage>
        <taxon>Bacteria</taxon>
        <taxon>Bacillati</taxon>
        <taxon>Bacillota</taxon>
        <taxon>Bacilli</taxon>
        <taxon>Bacillales</taxon>
        <taxon>Paenibacillaceae</taxon>
        <taxon>Paenibacillus</taxon>
    </lineage>
</organism>
<dbReference type="Proteomes" id="UP000317036">
    <property type="component" value="Unassembled WGS sequence"/>
</dbReference>
<sequence length="64" mass="7626">MKFQHYKGGIYTYIGEGVHTETLEEYVVYQNESGNIWLRPKDMFFGFVETEHGAKPRFKKIELH</sequence>
<dbReference type="Gene3D" id="2.30.30.320">
    <property type="entry name" value="DUF1653-like domain"/>
    <property type="match status" value="1"/>
</dbReference>
<proteinExistence type="predicted"/>
<dbReference type="InterPro" id="IPR023387">
    <property type="entry name" value="DUF1653-like_dom"/>
</dbReference>
<dbReference type="RefSeq" id="WP_144846392.1">
    <property type="nucleotide sequence ID" value="NZ_VNJI01000011.1"/>
</dbReference>
<dbReference type="InterPro" id="IPR037135">
    <property type="entry name" value="DUF1653-like_dom_sf"/>
</dbReference>
<keyword evidence="3" id="KW-1185">Reference proteome</keyword>
<comment type="caution">
    <text evidence="2">The sequence shown here is derived from an EMBL/GenBank/DDBJ whole genome shotgun (WGS) entry which is preliminary data.</text>
</comment>
<evidence type="ECO:0000313" key="2">
    <source>
        <dbReference type="EMBL" id="TVY09864.1"/>
    </source>
</evidence>
<dbReference type="EMBL" id="VNJI01000011">
    <property type="protein sequence ID" value="TVY09864.1"/>
    <property type="molecule type" value="Genomic_DNA"/>
</dbReference>
<evidence type="ECO:0000313" key="3">
    <source>
        <dbReference type="Proteomes" id="UP000317036"/>
    </source>
</evidence>
<dbReference type="Pfam" id="PF07866">
    <property type="entry name" value="DUF1653"/>
    <property type="match status" value="1"/>
</dbReference>
<reference evidence="2 3" key="1">
    <citation type="submission" date="2019-07" db="EMBL/GenBank/DDBJ databases">
        <authorList>
            <person name="Kim J."/>
        </authorList>
    </citation>
    <scope>NUCLEOTIDE SEQUENCE [LARGE SCALE GENOMIC DNA]</scope>
    <source>
        <strain evidence="2 3">JC52</strain>
    </source>
</reference>
<dbReference type="AlphaFoldDB" id="A0A559KCL0"/>
<accession>A0A559KCL0</accession>
<dbReference type="OrthoDB" id="371169at2"/>
<gene>
    <name evidence="2" type="ORF">FPZ49_10855</name>
</gene>
<name>A0A559KCL0_9BACL</name>
<protein>
    <submittedName>
        <fullName evidence="2">DUF1653 domain-containing protein</fullName>
    </submittedName>
</protein>
<feature type="domain" description="DUF1653" evidence="1">
    <location>
        <begin position="2"/>
        <end position="60"/>
    </location>
</feature>